<comment type="subcellular location">
    <subcellularLocation>
        <location evidence="3">Cytoplasm</location>
    </subcellularLocation>
</comment>
<dbReference type="SUPFAM" id="SSF47831">
    <property type="entry name" value="Enzyme I of the PEP:sugar phosphotransferase system HPr-binding (sub)domain"/>
    <property type="match status" value="1"/>
</dbReference>
<dbReference type="InterPro" id="IPR000121">
    <property type="entry name" value="PEP_util_C"/>
</dbReference>
<evidence type="ECO:0000256" key="13">
    <source>
        <dbReference type="ARBA" id="ARBA00022842"/>
    </source>
</evidence>
<evidence type="ECO:0000259" key="14">
    <source>
        <dbReference type="PROSITE" id="PS50046"/>
    </source>
</evidence>
<dbReference type="InterPro" id="IPR006318">
    <property type="entry name" value="PTS_EI-like"/>
</dbReference>
<dbReference type="InterPro" id="IPR008731">
    <property type="entry name" value="PTS_EIN"/>
</dbReference>
<keyword evidence="15" id="KW-0670">Pyruvate</keyword>
<keyword evidence="9 15" id="KW-0808">Transferase</keyword>
<evidence type="ECO:0000256" key="3">
    <source>
        <dbReference type="ARBA" id="ARBA00004496"/>
    </source>
</evidence>
<evidence type="ECO:0000256" key="2">
    <source>
        <dbReference type="ARBA" id="ARBA00001946"/>
    </source>
</evidence>
<accession>A0A379G6I0</accession>
<feature type="domain" description="Phytochrome chromophore attachment site" evidence="14">
    <location>
        <begin position="98"/>
        <end position="149"/>
    </location>
</feature>
<dbReference type="InterPro" id="IPR036618">
    <property type="entry name" value="PtsI_HPr-bd_sf"/>
</dbReference>
<dbReference type="GO" id="GO:0005737">
    <property type="term" value="C:cytoplasm"/>
    <property type="evidence" value="ECO:0007669"/>
    <property type="project" value="UniProtKB-SubCell"/>
</dbReference>
<dbReference type="PROSITE" id="PS50046">
    <property type="entry name" value="PHYTOCHROME_2"/>
    <property type="match status" value="1"/>
</dbReference>
<keyword evidence="11" id="KW-0479">Metal-binding</keyword>
<dbReference type="InterPro" id="IPR036637">
    <property type="entry name" value="Phosphohistidine_dom_sf"/>
</dbReference>
<dbReference type="InterPro" id="IPR016132">
    <property type="entry name" value="Phyto_chromo_attachment"/>
</dbReference>
<dbReference type="OrthoDB" id="9765468at2"/>
<dbReference type="Proteomes" id="UP000255129">
    <property type="component" value="Unassembled WGS sequence"/>
</dbReference>
<dbReference type="Pfam" id="PF02896">
    <property type="entry name" value="PEP-utilizers_C"/>
    <property type="match status" value="1"/>
</dbReference>
<dbReference type="PANTHER" id="PTHR46244">
    <property type="entry name" value="PHOSPHOENOLPYRUVATE-PROTEIN PHOSPHOTRANSFERASE"/>
    <property type="match status" value="1"/>
</dbReference>
<dbReference type="GO" id="GO:0046872">
    <property type="term" value="F:metal ion binding"/>
    <property type="evidence" value="ECO:0007669"/>
    <property type="project" value="UniProtKB-KW"/>
</dbReference>
<keyword evidence="13" id="KW-0460">Magnesium</keyword>
<evidence type="ECO:0000256" key="1">
    <source>
        <dbReference type="ARBA" id="ARBA00000683"/>
    </source>
</evidence>
<dbReference type="InterPro" id="IPR015813">
    <property type="entry name" value="Pyrv/PenolPyrv_kinase-like_dom"/>
</dbReference>
<dbReference type="EMBL" id="UGUA01000002">
    <property type="protein sequence ID" value="SUC36654.1"/>
    <property type="molecule type" value="Genomic_DNA"/>
</dbReference>
<dbReference type="NCBIfam" id="NF008283">
    <property type="entry name" value="PRK11061.1"/>
    <property type="match status" value="1"/>
</dbReference>
<dbReference type="InterPro" id="IPR029016">
    <property type="entry name" value="GAF-like_dom_sf"/>
</dbReference>
<dbReference type="AlphaFoldDB" id="A0A379G6I0"/>
<evidence type="ECO:0000313" key="15">
    <source>
        <dbReference type="EMBL" id="SUC36654.1"/>
    </source>
</evidence>
<protein>
    <recommendedName>
        <fullName evidence="5">phosphoenolpyruvate--protein phosphotransferase</fullName>
        <ecNumber evidence="5">2.7.3.9</ecNumber>
    </recommendedName>
</protein>
<dbReference type="RefSeq" id="WP_006814082.1">
    <property type="nucleotide sequence ID" value="NZ_AP018946.1"/>
</dbReference>
<comment type="cofactor">
    <cofactor evidence="2">
        <name>Mg(2+)</name>
        <dbReference type="ChEBI" id="CHEBI:18420"/>
    </cofactor>
</comment>
<dbReference type="GO" id="GO:0008965">
    <property type="term" value="F:phosphoenolpyruvate-protein phosphotransferase activity"/>
    <property type="evidence" value="ECO:0007669"/>
    <property type="project" value="UniProtKB-EC"/>
</dbReference>
<dbReference type="Pfam" id="PF05524">
    <property type="entry name" value="PEP-utilisers_N"/>
    <property type="match status" value="1"/>
</dbReference>
<dbReference type="Pfam" id="PF01590">
    <property type="entry name" value="GAF"/>
    <property type="match status" value="1"/>
</dbReference>
<dbReference type="InterPro" id="IPR003018">
    <property type="entry name" value="GAF"/>
</dbReference>
<dbReference type="InterPro" id="IPR050499">
    <property type="entry name" value="PEP-utilizing_PTS_enzyme"/>
</dbReference>
<dbReference type="SUPFAM" id="SSF51621">
    <property type="entry name" value="Phosphoenolpyruvate/pyruvate domain"/>
    <property type="match status" value="1"/>
</dbReference>
<evidence type="ECO:0000256" key="5">
    <source>
        <dbReference type="ARBA" id="ARBA00012232"/>
    </source>
</evidence>
<name>A0A379G6I0_9GAMM</name>
<evidence type="ECO:0000256" key="12">
    <source>
        <dbReference type="ARBA" id="ARBA00022777"/>
    </source>
</evidence>
<dbReference type="Gene3D" id="3.50.30.10">
    <property type="entry name" value="Phosphohistidine domain"/>
    <property type="match status" value="1"/>
</dbReference>
<evidence type="ECO:0000256" key="7">
    <source>
        <dbReference type="ARBA" id="ARBA00022490"/>
    </source>
</evidence>
<evidence type="ECO:0000256" key="6">
    <source>
        <dbReference type="ARBA" id="ARBA00022448"/>
    </source>
</evidence>
<dbReference type="Gene3D" id="3.20.20.60">
    <property type="entry name" value="Phosphoenolpyruvate-binding domains"/>
    <property type="match status" value="1"/>
</dbReference>
<dbReference type="PANTHER" id="PTHR46244:SF1">
    <property type="entry name" value="PHOSPHOENOLPYRUVATE-DEPENDENT PHOSPHOTRANSFERASE SYSTEM"/>
    <property type="match status" value="1"/>
</dbReference>
<dbReference type="EC" id="2.7.3.9" evidence="5"/>
<organism evidence="15 16">
    <name type="scientific">Providencia rustigianii</name>
    <dbReference type="NCBI Taxonomy" id="158850"/>
    <lineage>
        <taxon>Bacteria</taxon>
        <taxon>Pseudomonadati</taxon>
        <taxon>Pseudomonadota</taxon>
        <taxon>Gammaproteobacteria</taxon>
        <taxon>Enterobacterales</taxon>
        <taxon>Morganellaceae</taxon>
        <taxon>Providencia</taxon>
    </lineage>
</organism>
<evidence type="ECO:0000313" key="16">
    <source>
        <dbReference type="Proteomes" id="UP000255129"/>
    </source>
</evidence>
<dbReference type="InterPro" id="IPR040442">
    <property type="entry name" value="Pyrv_kinase-like_dom_sf"/>
</dbReference>
<comment type="similarity">
    <text evidence="4">Belongs to the PEP-utilizing enzyme family.</text>
</comment>
<evidence type="ECO:0000256" key="4">
    <source>
        <dbReference type="ARBA" id="ARBA00007837"/>
    </source>
</evidence>
<evidence type="ECO:0000256" key="10">
    <source>
        <dbReference type="ARBA" id="ARBA00022683"/>
    </source>
</evidence>
<keyword evidence="12" id="KW-0418">Kinase</keyword>
<dbReference type="SUPFAM" id="SSF52009">
    <property type="entry name" value="Phosphohistidine domain"/>
    <property type="match status" value="1"/>
</dbReference>
<evidence type="ECO:0000256" key="11">
    <source>
        <dbReference type="ARBA" id="ARBA00022723"/>
    </source>
</evidence>
<dbReference type="GO" id="GO:0016301">
    <property type="term" value="F:kinase activity"/>
    <property type="evidence" value="ECO:0007669"/>
    <property type="project" value="UniProtKB-KW"/>
</dbReference>
<dbReference type="GO" id="GO:0009401">
    <property type="term" value="P:phosphoenolpyruvate-dependent sugar phosphotransferase system"/>
    <property type="evidence" value="ECO:0007669"/>
    <property type="project" value="UniProtKB-KW"/>
</dbReference>
<keyword evidence="7" id="KW-0963">Cytoplasm</keyword>
<sequence>MLTRLRDIVEKVAMATSLTQALEVLVNETCKAMRTDVCSIYLADHPRQCYYLMATRGLKKPSGIAIRLGFDEGVVGVVGRQSEMLNLADIREHPQFKYLPQLKEEQLKAFLGVPIVYRRQLLGVLVVQHKEKRLFNETEESFMVTLSMQLAVILSQAQTKGIFGQYRQNRIKAIPVSQGVSMAYGWQDTSQPSLDSVCQATTLNVEGEQQRLVLALESATAEFRRISKRFTASSSKESAAIFDLYNHLLNDPQLKKRLFVAIKQGAVAEWAVKTVIEDYAQQFSRLRDLYLRERGSDLRALGQRLLFHLDDSLTPTNQWPERFILVADELSASVLAELPIEQLAGVIVRDGATHSHSAILIRAMGIPAIMGADIEPSLLHNRHLILDGYRGEVFIEPEKLITQEYQQIIEEENVLSRLAEGTLKQDAVFKNGESMNICLNAGLSPRYEQQIQDGVDGVGLYRTELPFMLHNGFPSEDEQKQLYREVLQLFASKPVVLRTLDIGADKQLPYMPISEENPCLGWRGIRIMLDQPEIFLIQLRAMLRANEESGNLRILLPMVTSINEVDEAIGLIARARSEVGQQLGKSIDLPPIGVMLEVPSLLFLLPELKRRVDFISIGTNDFTQYLLAVDRNNTHVAALYDNLHPAVVRFLAMAYEECQRIDLPISVCGEMAGQPLSAMVLIALGYRSLSMSGRSVPRMKYLIRQLDPKLMSELVPELLTAETSESVRNKISEFMEINGLGGFVRGGI</sequence>
<dbReference type="PRINTS" id="PR01736">
    <property type="entry name" value="PHPHTRNFRASE"/>
</dbReference>
<dbReference type="Pfam" id="PF00391">
    <property type="entry name" value="PEP-utilizers"/>
    <property type="match status" value="1"/>
</dbReference>
<dbReference type="SMART" id="SM00065">
    <property type="entry name" value="GAF"/>
    <property type="match status" value="1"/>
</dbReference>
<evidence type="ECO:0000256" key="8">
    <source>
        <dbReference type="ARBA" id="ARBA00022597"/>
    </source>
</evidence>
<keyword evidence="8" id="KW-0762">Sugar transport</keyword>
<gene>
    <name evidence="15" type="primary">ptsI_2</name>
    <name evidence="15" type="ORF">NCTC12026_03091</name>
</gene>
<proteinExistence type="inferred from homology"/>
<keyword evidence="10" id="KW-0598">Phosphotransferase system</keyword>
<dbReference type="Gene3D" id="3.30.450.40">
    <property type="match status" value="1"/>
</dbReference>
<reference evidence="15 16" key="1">
    <citation type="submission" date="2018-06" db="EMBL/GenBank/DDBJ databases">
        <authorList>
            <consortium name="Pathogen Informatics"/>
            <person name="Doyle S."/>
        </authorList>
    </citation>
    <scope>NUCLEOTIDE SEQUENCE [LARGE SCALE GENOMIC DNA]</scope>
    <source>
        <strain evidence="15 16">NCTC12026</strain>
    </source>
</reference>
<dbReference type="SUPFAM" id="SSF55781">
    <property type="entry name" value="GAF domain-like"/>
    <property type="match status" value="1"/>
</dbReference>
<comment type="catalytic activity">
    <reaction evidence="1">
        <text>L-histidyl-[protein] + phosphoenolpyruvate = N(pros)-phospho-L-histidyl-[protein] + pyruvate</text>
        <dbReference type="Rhea" id="RHEA:23880"/>
        <dbReference type="Rhea" id="RHEA-COMP:9745"/>
        <dbReference type="Rhea" id="RHEA-COMP:9746"/>
        <dbReference type="ChEBI" id="CHEBI:15361"/>
        <dbReference type="ChEBI" id="CHEBI:29979"/>
        <dbReference type="ChEBI" id="CHEBI:58702"/>
        <dbReference type="ChEBI" id="CHEBI:64837"/>
        <dbReference type="EC" id="2.7.3.9"/>
    </reaction>
</comment>
<evidence type="ECO:0000256" key="9">
    <source>
        <dbReference type="ARBA" id="ARBA00022679"/>
    </source>
</evidence>
<dbReference type="NCBIfam" id="TIGR01417">
    <property type="entry name" value="PTS_I_fam"/>
    <property type="match status" value="1"/>
</dbReference>
<keyword evidence="6" id="KW-0813">Transport</keyword>
<dbReference type="InterPro" id="IPR008279">
    <property type="entry name" value="PEP-util_enz_mobile_dom"/>
</dbReference>
<dbReference type="Gene3D" id="1.10.274.10">
    <property type="entry name" value="PtsI, HPr-binding domain"/>
    <property type="match status" value="1"/>
</dbReference>